<reference evidence="2" key="1">
    <citation type="journal article" date="2014" name="Int. J. Syst. Evol. Microbiol.">
        <title>Complete genome sequence of Corynebacterium casei LMG S-19264T (=DSM 44701T), isolated from a smear-ripened cheese.</title>
        <authorList>
            <consortium name="US DOE Joint Genome Institute (JGI-PGF)"/>
            <person name="Walter F."/>
            <person name="Albersmeier A."/>
            <person name="Kalinowski J."/>
            <person name="Ruckert C."/>
        </authorList>
    </citation>
    <scope>NUCLEOTIDE SEQUENCE</scope>
    <source>
        <strain evidence="2">CGMCC 1.15178</strain>
    </source>
</reference>
<evidence type="ECO:0000313" key="2">
    <source>
        <dbReference type="EMBL" id="GGD64388.1"/>
    </source>
</evidence>
<protein>
    <recommendedName>
        <fullName evidence="1">HTH LytTR-type domain-containing protein</fullName>
    </recommendedName>
</protein>
<evidence type="ECO:0000313" key="3">
    <source>
        <dbReference type="Proteomes" id="UP000612456"/>
    </source>
</evidence>
<dbReference type="RefSeq" id="WP_188992093.1">
    <property type="nucleotide sequence ID" value="NZ_BMHP01000002.1"/>
</dbReference>
<reference evidence="2" key="2">
    <citation type="submission" date="2020-09" db="EMBL/GenBank/DDBJ databases">
        <authorList>
            <person name="Sun Q."/>
            <person name="Zhou Y."/>
        </authorList>
    </citation>
    <scope>NUCLEOTIDE SEQUENCE</scope>
    <source>
        <strain evidence="2">CGMCC 1.15178</strain>
    </source>
</reference>
<comment type="caution">
    <text evidence="2">The sequence shown here is derived from an EMBL/GenBank/DDBJ whole genome shotgun (WGS) entry which is preliminary data.</text>
</comment>
<dbReference type="Proteomes" id="UP000612456">
    <property type="component" value="Unassembled WGS sequence"/>
</dbReference>
<dbReference type="InterPro" id="IPR007492">
    <property type="entry name" value="LytTR_DNA-bd_dom"/>
</dbReference>
<evidence type="ECO:0000259" key="1">
    <source>
        <dbReference type="Pfam" id="PF04397"/>
    </source>
</evidence>
<sequence length="127" mass="14406">MQQCKQLSVSLDIDGKKGLQLININDMIYFEYDGIINRIMIHTLKEKFYTMGTLKYFVELLNNSGFNFKVVDRNNVVNIDNIVYLDGSTKKAYFEYPVVSGSKGCTFSGKLFDEVYKDLAGGSVITT</sequence>
<keyword evidence="3" id="KW-1185">Reference proteome</keyword>
<organism evidence="2 3">
    <name type="scientific">Paenibacillus nasutitermitis</name>
    <dbReference type="NCBI Taxonomy" id="1652958"/>
    <lineage>
        <taxon>Bacteria</taxon>
        <taxon>Bacillati</taxon>
        <taxon>Bacillota</taxon>
        <taxon>Bacilli</taxon>
        <taxon>Bacillales</taxon>
        <taxon>Paenibacillaceae</taxon>
        <taxon>Paenibacillus</taxon>
    </lineage>
</organism>
<dbReference type="EMBL" id="BMHP01000002">
    <property type="protein sequence ID" value="GGD64388.1"/>
    <property type="molecule type" value="Genomic_DNA"/>
</dbReference>
<gene>
    <name evidence="2" type="ORF">GCM10010911_22660</name>
</gene>
<name>A0A916YWB5_9BACL</name>
<dbReference type="AlphaFoldDB" id="A0A916YWB5"/>
<dbReference type="Pfam" id="PF04397">
    <property type="entry name" value="LytTR"/>
    <property type="match status" value="1"/>
</dbReference>
<dbReference type="Gene3D" id="2.40.50.1020">
    <property type="entry name" value="LytTr DNA-binding domain"/>
    <property type="match status" value="1"/>
</dbReference>
<accession>A0A916YWB5</accession>
<proteinExistence type="predicted"/>
<dbReference type="GO" id="GO:0003677">
    <property type="term" value="F:DNA binding"/>
    <property type="evidence" value="ECO:0007669"/>
    <property type="project" value="InterPro"/>
</dbReference>
<feature type="domain" description="HTH LytTR-type" evidence="1">
    <location>
        <begin position="19"/>
        <end position="90"/>
    </location>
</feature>